<dbReference type="InterPro" id="IPR007421">
    <property type="entry name" value="Schlafen_AlbA_2_dom"/>
</dbReference>
<proteinExistence type="predicted"/>
<evidence type="ECO:0000259" key="1">
    <source>
        <dbReference type="Pfam" id="PF04326"/>
    </source>
</evidence>
<protein>
    <submittedName>
        <fullName evidence="2">Transcriptional regulator</fullName>
    </submittedName>
</protein>
<sequence>MENTCYEKKSLKLFQSSNINLKDLARDCVGFANARGGRIAIGIEDKEELPPSNQKIPDKLIEQIRKRISELTVNVGFEVKKITAQNNGEYIEIQIFPSQVTLASTTEGQYYIRISDSCKPVLPDELSRLFTDKPAFIWETKVVKKIKIEECDQEKLHQFIDNIRNSERVSDFVKQKSANELLQYYQMSDGTYLTNLGVLWLGTQQQRANLLYAPIIQFIKYDSKGNKVKKLTWDDFSLNPKELIEEIWKQIPEWKEGIEISEGIFGRRTIYNYNENVIRELLANALVHRPYTTRGDIFINLFSDRLEIHNPGLLPLGVTPKNILHQSVRRNEHLSKLFYDLNLMEREGSGYDKMYEILLSEGKRPPVVEEKDDRVKVTVYNTVQNKEIISFIEKVKQKYQLNQKEIICLGIVAQYKSIIATEFSKVIQSTDNKQIRNWLCKLLDYKIVLTRGKTKGLKYFINPQILKNTELEKTDLSNIEEHRLKNLILEDLEKYPYSNMESIHKRIGNEIPIRSLRRCIYTMVKESKIKTTGSKKFRKYFIDQNKG</sequence>
<dbReference type="Pfam" id="PF04326">
    <property type="entry name" value="SLFN_AlbA_2"/>
    <property type="match status" value="1"/>
</dbReference>
<comment type="caution">
    <text evidence="2">The sequence shown here is derived from an EMBL/GenBank/DDBJ whole genome shotgun (WGS) entry which is preliminary data.</text>
</comment>
<dbReference type="PANTHER" id="PTHR30595">
    <property type="entry name" value="GLPR-RELATED TRANSCRIPTIONAL REPRESSOR"/>
    <property type="match status" value="1"/>
</dbReference>
<dbReference type="Pfam" id="PF13749">
    <property type="entry name" value="HATPase_c_4"/>
    <property type="match status" value="1"/>
</dbReference>
<name>A0A7C3N9G0_UNCW3</name>
<accession>A0A7C3N9G0</accession>
<organism evidence="2">
    <name type="scientific">candidate division WOR-3 bacterium</name>
    <dbReference type="NCBI Taxonomy" id="2052148"/>
    <lineage>
        <taxon>Bacteria</taxon>
        <taxon>Bacteria division WOR-3</taxon>
    </lineage>
</organism>
<dbReference type="Gene3D" id="3.30.565.60">
    <property type="match status" value="1"/>
</dbReference>
<evidence type="ECO:0000313" key="2">
    <source>
        <dbReference type="EMBL" id="HFK23361.1"/>
    </source>
</evidence>
<dbReference type="InterPro" id="IPR038461">
    <property type="entry name" value="Schlafen_AlbA_2_dom_sf"/>
</dbReference>
<gene>
    <name evidence="2" type="ORF">ENS15_01720</name>
</gene>
<dbReference type="AlphaFoldDB" id="A0A7C3N9G0"/>
<dbReference type="Gene3D" id="3.30.950.30">
    <property type="entry name" value="Schlafen, AAA domain"/>
    <property type="match status" value="1"/>
</dbReference>
<dbReference type="EMBL" id="DSTT01000002">
    <property type="protein sequence ID" value="HFK23361.1"/>
    <property type="molecule type" value="Genomic_DNA"/>
</dbReference>
<dbReference type="InterPro" id="IPR038475">
    <property type="entry name" value="RecG_C_sf"/>
</dbReference>
<dbReference type="PANTHER" id="PTHR30595:SF6">
    <property type="entry name" value="SCHLAFEN ALBA-2 DOMAIN-CONTAINING PROTEIN"/>
    <property type="match status" value="1"/>
</dbReference>
<feature type="domain" description="Schlafen AlbA-2" evidence="1">
    <location>
        <begin position="6"/>
        <end position="120"/>
    </location>
</feature>
<reference evidence="2" key="1">
    <citation type="journal article" date="2020" name="mSystems">
        <title>Genome- and Community-Level Interaction Insights into Carbon Utilization and Element Cycling Functions of Hydrothermarchaeota in Hydrothermal Sediment.</title>
        <authorList>
            <person name="Zhou Z."/>
            <person name="Liu Y."/>
            <person name="Xu W."/>
            <person name="Pan J."/>
            <person name="Luo Z.H."/>
            <person name="Li M."/>
        </authorList>
    </citation>
    <scope>NUCLEOTIDE SEQUENCE [LARGE SCALE GENOMIC DNA]</scope>
    <source>
        <strain evidence="2">SpSt-464</strain>
    </source>
</reference>